<dbReference type="Pfam" id="PF04673">
    <property type="entry name" value="Cyclase_polyket"/>
    <property type="match status" value="1"/>
</dbReference>
<gene>
    <name evidence="1" type="ordered locus">FsymDg_2338</name>
</gene>
<proteinExistence type="predicted"/>
<evidence type="ECO:0000313" key="2">
    <source>
        <dbReference type="Proteomes" id="UP000001549"/>
    </source>
</evidence>
<dbReference type="Gene3D" id="3.30.70.1090">
    <property type="entry name" value="Dimeric alpha+beta barrel"/>
    <property type="match status" value="1"/>
</dbReference>
<evidence type="ECO:0000313" key="1">
    <source>
        <dbReference type="EMBL" id="AEH09726.1"/>
    </source>
</evidence>
<protein>
    <submittedName>
        <fullName evidence="1">Polyketide synthesis cyclase</fullName>
    </submittedName>
</protein>
<dbReference type="SUPFAM" id="SSF54909">
    <property type="entry name" value="Dimeric alpha+beta barrel"/>
    <property type="match status" value="1"/>
</dbReference>
<organism evidence="1 2">
    <name type="scientific">Candidatus Protofrankia datiscae</name>
    <dbReference type="NCBI Taxonomy" id="2716812"/>
    <lineage>
        <taxon>Bacteria</taxon>
        <taxon>Bacillati</taxon>
        <taxon>Actinomycetota</taxon>
        <taxon>Actinomycetes</taxon>
        <taxon>Frankiales</taxon>
        <taxon>Frankiaceae</taxon>
        <taxon>Protofrankia</taxon>
    </lineage>
</organism>
<dbReference type="AlphaFoldDB" id="F8B0H7"/>
<dbReference type="eggNOG" id="ENOG50332TT">
    <property type="taxonomic scope" value="Bacteria"/>
</dbReference>
<sequence>MQRTLIVAKVAPGTEAEVARIFAASDRTGLPQVAGVSHRSLYSLGDLYVHLLETEHESSRVLADISGQEEFGRVTAELAHFIQPYLPTWRSSRDAVARCFYTYEPDGSPARRVATGPARAEA</sequence>
<dbReference type="InterPro" id="IPR038474">
    <property type="entry name" value="Polyketide_synth_cyclase_sf"/>
</dbReference>
<dbReference type="RefSeq" id="WP_013873656.1">
    <property type="nucleotide sequence ID" value="NC_015656.1"/>
</dbReference>
<keyword evidence="2" id="KW-1185">Reference proteome</keyword>
<dbReference type="GO" id="GO:0030639">
    <property type="term" value="P:polyketide biosynthetic process"/>
    <property type="evidence" value="ECO:0007669"/>
    <property type="project" value="InterPro"/>
</dbReference>
<dbReference type="InterPro" id="IPR011008">
    <property type="entry name" value="Dimeric_a/b-barrel"/>
</dbReference>
<accession>F8B0H7</accession>
<dbReference type="Proteomes" id="UP000001549">
    <property type="component" value="Chromosome"/>
</dbReference>
<name>F8B0H7_9ACTN</name>
<dbReference type="KEGG" id="fsy:FsymDg_2338"/>
<reference evidence="1 2" key="1">
    <citation type="submission" date="2011-05" db="EMBL/GenBank/DDBJ databases">
        <title>Complete sequence of chromosome of Frankia symbiont of Datisca glomerata.</title>
        <authorList>
            <consortium name="US DOE Joint Genome Institute"/>
            <person name="Lucas S."/>
            <person name="Han J."/>
            <person name="Lapidus A."/>
            <person name="Cheng J.-F."/>
            <person name="Goodwin L."/>
            <person name="Pitluck S."/>
            <person name="Peters L."/>
            <person name="Mikhailova N."/>
            <person name="Chertkov O."/>
            <person name="Teshima H."/>
            <person name="Han C."/>
            <person name="Tapia R."/>
            <person name="Land M."/>
            <person name="Hauser L."/>
            <person name="Kyrpides N."/>
            <person name="Ivanova N."/>
            <person name="Pagani I."/>
            <person name="Berry A."/>
            <person name="Pawlowski K."/>
            <person name="Persson T."/>
            <person name="Vanden Heuvel B."/>
            <person name="Benson D."/>
            <person name="Woyke T."/>
        </authorList>
    </citation>
    <scope>NUCLEOTIDE SEQUENCE [LARGE SCALE GENOMIC DNA]</scope>
    <source>
        <strain evidence="2">4085684</strain>
    </source>
</reference>
<dbReference type="STRING" id="656024.FsymDg_2338"/>
<dbReference type="EMBL" id="CP002801">
    <property type="protein sequence ID" value="AEH09726.1"/>
    <property type="molecule type" value="Genomic_DNA"/>
</dbReference>
<dbReference type="InterPro" id="IPR006765">
    <property type="entry name" value="Polyketide_synth_cyclase"/>
</dbReference>
<dbReference type="HOGENOM" id="CLU_2207266_0_0_11"/>